<evidence type="ECO:0000259" key="3">
    <source>
        <dbReference type="Pfam" id="PF13505"/>
    </source>
</evidence>
<evidence type="ECO:0000256" key="1">
    <source>
        <dbReference type="ARBA" id="ARBA00022729"/>
    </source>
</evidence>
<dbReference type="InterPro" id="IPR011250">
    <property type="entry name" value="OMP/PagP_B-barrel"/>
</dbReference>
<organism evidence="4 5">
    <name type="scientific">Alloacidobacterium dinghuense</name>
    <dbReference type="NCBI Taxonomy" id="2763107"/>
    <lineage>
        <taxon>Bacteria</taxon>
        <taxon>Pseudomonadati</taxon>
        <taxon>Acidobacteriota</taxon>
        <taxon>Terriglobia</taxon>
        <taxon>Terriglobales</taxon>
        <taxon>Acidobacteriaceae</taxon>
        <taxon>Alloacidobacterium</taxon>
    </lineage>
</organism>
<protein>
    <submittedName>
        <fullName evidence="4">Porin family protein</fullName>
    </submittedName>
</protein>
<proteinExistence type="predicted"/>
<dbReference type="KEGG" id="adin:H7849_00885"/>
<reference evidence="4 5" key="1">
    <citation type="submission" date="2020-08" db="EMBL/GenBank/DDBJ databases">
        <title>Edaphobacter telluris sp. nov. and Acidobacterium dinghuensis sp. nov., two acidobacteria isolated from forest soil.</title>
        <authorList>
            <person name="Fu J."/>
            <person name="Qiu L."/>
        </authorList>
    </citation>
    <scope>NUCLEOTIDE SEQUENCE [LARGE SCALE GENOMIC DNA]</scope>
    <source>
        <strain evidence="4">4Y35</strain>
    </source>
</reference>
<keyword evidence="1 2" id="KW-0732">Signal</keyword>
<evidence type="ECO:0000256" key="2">
    <source>
        <dbReference type="SAM" id="SignalP"/>
    </source>
</evidence>
<dbReference type="Gene3D" id="2.40.160.20">
    <property type="match status" value="1"/>
</dbReference>
<dbReference type="RefSeq" id="WP_186743565.1">
    <property type="nucleotide sequence ID" value="NZ_CP060394.1"/>
</dbReference>
<feature type="domain" description="Outer membrane protein beta-barrel" evidence="3">
    <location>
        <begin position="7"/>
        <end position="199"/>
    </location>
</feature>
<keyword evidence="5" id="KW-1185">Reference proteome</keyword>
<name>A0A7G8BJ91_9BACT</name>
<gene>
    <name evidence="4" type="ORF">H7849_00885</name>
</gene>
<evidence type="ECO:0000313" key="4">
    <source>
        <dbReference type="EMBL" id="QNI32611.1"/>
    </source>
</evidence>
<dbReference type="Proteomes" id="UP000515312">
    <property type="component" value="Chromosome"/>
</dbReference>
<dbReference type="SUPFAM" id="SSF56925">
    <property type="entry name" value="OMPA-like"/>
    <property type="match status" value="1"/>
</dbReference>
<feature type="signal peptide" evidence="2">
    <location>
        <begin position="1"/>
        <end position="20"/>
    </location>
</feature>
<dbReference type="Pfam" id="PF13505">
    <property type="entry name" value="OMP_b-brl"/>
    <property type="match status" value="1"/>
</dbReference>
<evidence type="ECO:0000313" key="5">
    <source>
        <dbReference type="Proteomes" id="UP000515312"/>
    </source>
</evidence>
<sequence>MKKILLSLALLSFSAAAGFAQESRQDASLSWAALIPPHVVGNTVQQDGTIGVYGVVASYRYMLTPRSALELNYQYNQDIQKFVTSFNSIRVHTRMQEISGAYVYNFTFKNFNPFVEAGIGGYIFGPIKDQKTTDLDAKQSTNIGALYGAGIAYELSPSWDIRAEYRGIVVKAPNFGLEQYRTNRYYNISNPTIGVAYHF</sequence>
<feature type="chain" id="PRO_5028893623" evidence="2">
    <location>
        <begin position="21"/>
        <end position="199"/>
    </location>
</feature>
<dbReference type="InterPro" id="IPR027385">
    <property type="entry name" value="Beta-barrel_OMP"/>
</dbReference>
<accession>A0A7G8BJ91</accession>
<dbReference type="EMBL" id="CP060394">
    <property type="protein sequence ID" value="QNI32611.1"/>
    <property type="molecule type" value="Genomic_DNA"/>
</dbReference>
<dbReference type="AlphaFoldDB" id="A0A7G8BJ91"/>